<dbReference type="GeneID" id="24269605"/>
<dbReference type="VEuPathDB" id="PlasmoDB:AK88_04291"/>
<feature type="region of interest" description="Disordered" evidence="1">
    <location>
        <begin position="256"/>
        <end position="571"/>
    </location>
</feature>
<dbReference type="OrthoDB" id="376328at2759"/>
<reference evidence="4 5" key="1">
    <citation type="submission" date="2014-03" db="EMBL/GenBank/DDBJ databases">
        <title>The Genome Sequence of Plasmodium fragile nilgiri.</title>
        <authorList>
            <consortium name="The Broad Institute Genomics Platform"/>
            <consortium name="The Broad Institute Genome Sequencing Center for Infectious Disease"/>
            <person name="Neafsey D."/>
            <person name="Duraisingh M."/>
            <person name="Young S.K."/>
            <person name="Zeng Q."/>
            <person name="Gargeya S."/>
            <person name="Abouelleil A."/>
            <person name="Alvarado L."/>
            <person name="Chapman S.B."/>
            <person name="Gainer-Dewar J."/>
            <person name="Goldberg J."/>
            <person name="Griggs A."/>
            <person name="Gujja S."/>
            <person name="Hansen M."/>
            <person name="Howarth C."/>
            <person name="Imamovic A."/>
            <person name="Larimer J."/>
            <person name="Pearson M."/>
            <person name="Poon T.W."/>
            <person name="Priest M."/>
            <person name="Roberts A."/>
            <person name="Saif S."/>
            <person name="Shea T."/>
            <person name="Sykes S."/>
            <person name="Wortman J."/>
            <person name="Nusbaum C."/>
            <person name="Birren B."/>
        </authorList>
    </citation>
    <scope>NUCLEOTIDE SEQUENCE [LARGE SCALE GENOMIC DNA]</scope>
    <source>
        <strain evidence="5">nilgiri</strain>
    </source>
</reference>
<keyword evidence="2" id="KW-0812">Transmembrane</keyword>
<feature type="region of interest" description="Disordered" evidence="1">
    <location>
        <begin position="208"/>
        <end position="242"/>
    </location>
</feature>
<proteinExistence type="predicted"/>
<feature type="compositionally biased region" description="Polar residues" evidence="1">
    <location>
        <begin position="746"/>
        <end position="771"/>
    </location>
</feature>
<sequence>MSAKELGDILAKYVTARGLQGNDDGYQASLKKDIGARLEEFIQHMEKMEPNMDALGSNCNNYGWQHWADQAASPRVGHNEGDRIPCKFMTIALYFLKRWSHNAGLHDDEKTNDMKLKGYMRCAVVHMFTEILFEYVCRRKWGTFYAWYSVHGMMQDGGIKTSAAATECAMDRLMDITRGTWSMSEEIKEGLRNNATLKSMLRRNKMENACQKKIKPEQTKDNRPLDSNRQTDKASGKIRVEERLNTGLKTVLKKVQKEISRKGGTDPDETDSDEEDTMSDNEEADEQNTEIAGGKYTNSNNRHMNTHTPGTNSAQPPKPALADTGGGRSQSESTPTGSAQQPQAPASPVLPARPPPPPPPSTPSTPSEPTGATRAAAPNGAGQQPTPVPTESNGKETACPKDVQEESLGAGRVSIAFEPGPECKGPAGVNTTPTKDSQKPAPEPPAPPPKAAQPEPATSSSGAAAASPGLVGPPGEKGATGDEGKPEGGGANAVVDGGNDDPPPLNPPKPETTNPNPDQSGSSGSADGGTGNDQTAVSSGGSAPSPPAAAGGGGTSSTSGSSTINRHDTPRLDLNFGRYTVGVGGSYGPYGKPVTPVGKSTNAFDDTIPPIFTATDIFLSTPVLIFFAFVTSLILLFFLGKSFAYLAKRRRTYRTVRDVPSPPLDEEILDHLQRGELPPPDYGYTIVRDRQPASTSGRGRPPCVHKCTIIELHLEVLNECEAAEWENVKDDYLQILVDEFAPDLQQDANGHSRSLDSPSTHQDLSGNNVSSMLDPPTDIDATNRLPPNEHDHDPWKCMETIQLEQDTSPPNEEHRWSCMESIQLPTDTFPPNDCDPWSCMETIPLQTDPCPPNEDDSDAWKCMETI</sequence>
<evidence type="ECO:0000256" key="1">
    <source>
        <dbReference type="SAM" id="MobiDB-lite"/>
    </source>
</evidence>
<organism evidence="4 5">
    <name type="scientific">Plasmodium fragile</name>
    <dbReference type="NCBI Taxonomy" id="5857"/>
    <lineage>
        <taxon>Eukaryota</taxon>
        <taxon>Sar</taxon>
        <taxon>Alveolata</taxon>
        <taxon>Apicomplexa</taxon>
        <taxon>Aconoidasida</taxon>
        <taxon>Haemosporida</taxon>
        <taxon>Plasmodiidae</taxon>
        <taxon>Plasmodium</taxon>
        <taxon>Plasmodium (Plasmodium)</taxon>
    </lineage>
</organism>
<accession>A0A0D9QGD5</accession>
<keyword evidence="5" id="KW-1185">Reference proteome</keyword>
<feature type="region of interest" description="Disordered" evidence="1">
    <location>
        <begin position="746"/>
        <end position="793"/>
    </location>
</feature>
<dbReference type="InterPro" id="IPR024288">
    <property type="entry name" value="SICA_C"/>
</dbReference>
<feature type="compositionally biased region" description="Low complexity" evidence="1">
    <location>
        <begin position="511"/>
        <end position="525"/>
    </location>
</feature>
<gene>
    <name evidence="4" type="ORF">AK88_04291</name>
</gene>
<feature type="compositionally biased region" description="Acidic residues" evidence="1">
    <location>
        <begin position="266"/>
        <end position="288"/>
    </location>
</feature>
<feature type="compositionally biased region" description="Pro residues" evidence="1">
    <location>
        <begin position="441"/>
        <end position="451"/>
    </location>
</feature>
<feature type="compositionally biased region" description="Polar residues" evidence="1">
    <location>
        <begin position="381"/>
        <end position="392"/>
    </location>
</feature>
<feature type="compositionally biased region" description="Pro residues" evidence="1">
    <location>
        <begin position="501"/>
        <end position="510"/>
    </location>
</feature>
<feature type="compositionally biased region" description="Polar residues" evidence="1">
    <location>
        <begin position="329"/>
        <end position="343"/>
    </location>
</feature>
<keyword evidence="2" id="KW-0472">Membrane</keyword>
<dbReference type="Proteomes" id="UP000054561">
    <property type="component" value="Unassembled WGS sequence"/>
</dbReference>
<keyword evidence="2" id="KW-1133">Transmembrane helix</keyword>
<protein>
    <recommendedName>
        <fullName evidence="3">Schizont-infected cell agglutination C-terminal domain-containing protein</fullName>
    </recommendedName>
</protein>
<dbReference type="RefSeq" id="XP_012337324.1">
    <property type="nucleotide sequence ID" value="XM_012481901.1"/>
</dbReference>
<feature type="compositionally biased region" description="Low complexity" evidence="1">
    <location>
        <begin position="452"/>
        <end position="474"/>
    </location>
</feature>
<dbReference type="EMBL" id="KQ001702">
    <property type="protein sequence ID" value="KJP86100.1"/>
    <property type="molecule type" value="Genomic_DNA"/>
</dbReference>
<feature type="compositionally biased region" description="Polar residues" evidence="1">
    <location>
        <begin position="296"/>
        <end position="315"/>
    </location>
</feature>
<evidence type="ECO:0000259" key="3">
    <source>
        <dbReference type="Pfam" id="PF12879"/>
    </source>
</evidence>
<feature type="compositionally biased region" description="Basic and acidic residues" evidence="1">
    <location>
        <begin position="256"/>
        <end position="265"/>
    </location>
</feature>
<dbReference type="AlphaFoldDB" id="A0A0D9QGD5"/>
<feature type="compositionally biased region" description="Basic and acidic residues" evidence="1">
    <location>
        <begin position="214"/>
        <end position="242"/>
    </location>
</feature>
<feature type="compositionally biased region" description="Pro residues" evidence="1">
    <location>
        <begin position="351"/>
        <end position="363"/>
    </location>
</feature>
<evidence type="ECO:0000256" key="2">
    <source>
        <dbReference type="SAM" id="Phobius"/>
    </source>
</evidence>
<evidence type="ECO:0000313" key="4">
    <source>
        <dbReference type="EMBL" id="KJP86100.1"/>
    </source>
</evidence>
<feature type="compositionally biased region" description="Low complexity" evidence="1">
    <location>
        <begin position="364"/>
        <end position="373"/>
    </location>
</feature>
<feature type="transmembrane region" description="Helical" evidence="2">
    <location>
        <begin position="623"/>
        <end position="647"/>
    </location>
</feature>
<name>A0A0D9QGD5_PLAFR</name>
<evidence type="ECO:0000313" key="5">
    <source>
        <dbReference type="Proteomes" id="UP000054561"/>
    </source>
</evidence>
<feature type="domain" description="Schizont-infected cell agglutination C-terminal" evidence="3">
    <location>
        <begin position="641"/>
        <end position="741"/>
    </location>
</feature>
<dbReference type="Pfam" id="PF12879">
    <property type="entry name" value="SICA_C"/>
    <property type="match status" value="1"/>
</dbReference>